<gene>
    <name evidence="2" type="ORF">ALEPTO_LOCUS3627</name>
</gene>
<dbReference type="EMBL" id="CAJVPS010000700">
    <property type="protein sequence ID" value="CAG8503929.1"/>
    <property type="molecule type" value="Genomic_DNA"/>
</dbReference>
<evidence type="ECO:0000256" key="1">
    <source>
        <dbReference type="SAM" id="MobiDB-lite"/>
    </source>
</evidence>
<evidence type="ECO:0000313" key="2">
    <source>
        <dbReference type="EMBL" id="CAG8503929.1"/>
    </source>
</evidence>
<sequence length="344" mass="40524">MAFTFFLKLRDLIFTWKSSRTTTEYFQQLEIHYRTERELEVIESRKIIDLAEIDRMKVSQLRNNTESITKIHQHVSDGFVEFTKENTRIQKRTLEDSESNSSKKQKPEDENAGYESEESDLDADDEIRSLAQDEVKIRNKLFGILAEYQNKDKESGENYMTSVCLNGILDLSDEKVYKTVKKTLDIDQLNWLEKVIMTKNWKSTSEFVQYIEQFTEMHVLEPRFQLLCATPMRVEYKGLDLERTFAIDTVVYILNRLFRMHQDELDVAWIEQTTPDTKEHKFDGLYKVIKTTGKSQVIIIVEFSYGRKAPESKKDGDQLKLCRNAMRTLNKLLKTIPKDCARVY</sequence>
<name>A0A9N8ZQM6_9GLOM</name>
<protein>
    <submittedName>
        <fullName evidence="2">3013_t:CDS:1</fullName>
    </submittedName>
</protein>
<dbReference type="OrthoDB" id="2397787at2759"/>
<evidence type="ECO:0000313" key="3">
    <source>
        <dbReference type="Proteomes" id="UP000789508"/>
    </source>
</evidence>
<proteinExistence type="predicted"/>
<comment type="caution">
    <text evidence="2">The sequence shown here is derived from an EMBL/GenBank/DDBJ whole genome shotgun (WGS) entry which is preliminary data.</text>
</comment>
<keyword evidence="3" id="KW-1185">Reference proteome</keyword>
<feature type="compositionally biased region" description="Acidic residues" evidence="1">
    <location>
        <begin position="110"/>
        <end position="123"/>
    </location>
</feature>
<dbReference type="Proteomes" id="UP000789508">
    <property type="component" value="Unassembled WGS sequence"/>
</dbReference>
<organism evidence="2 3">
    <name type="scientific">Ambispora leptoticha</name>
    <dbReference type="NCBI Taxonomy" id="144679"/>
    <lineage>
        <taxon>Eukaryota</taxon>
        <taxon>Fungi</taxon>
        <taxon>Fungi incertae sedis</taxon>
        <taxon>Mucoromycota</taxon>
        <taxon>Glomeromycotina</taxon>
        <taxon>Glomeromycetes</taxon>
        <taxon>Archaeosporales</taxon>
        <taxon>Ambisporaceae</taxon>
        <taxon>Ambispora</taxon>
    </lineage>
</organism>
<accession>A0A9N8ZQM6</accession>
<dbReference type="AlphaFoldDB" id="A0A9N8ZQM6"/>
<feature type="region of interest" description="Disordered" evidence="1">
    <location>
        <begin position="91"/>
        <end position="123"/>
    </location>
</feature>
<reference evidence="2" key="1">
    <citation type="submission" date="2021-06" db="EMBL/GenBank/DDBJ databases">
        <authorList>
            <person name="Kallberg Y."/>
            <person name="Tangrot J."/>
            <person name="Rosling A."/>
        </authorList>
    </citation>
    <scope>NUCLEOTIDE SEQUENCE</scope>
    <source>
        <strain evidence="2">FL130A</strain>
    </source>
</reference>